<feature type="transmembrane region" description="Helical" evidence="1">
    <location>
        <begin position="94"/>
        <end position="113"/>
    </location>
</feature>
<keyword evidence="3" id="KW-1185">Reference proteome</keyword>
<dbReference type="EMBL" id="AMEM01000007">
    <property type="protein sequence ID" value="EKX92078.1"/>
    <property type="molecule type" value="Genomic_DNA"/>
</dbReference>
<evidence type="ECO:0000256" key="1">
    <source>
        <dbReference type="SAM" id="Phobius"/>
    </source>
</evidence>
<evidence type="ECO:0000313" key="2">
    <source>
        <dbReference type="EMBL" id="EKX92078.1"/>
    </source>
</evidence>
<dbReference type="PATRIC" id="fig|1035195.3.peg.334"/>
<accession>L1MLC6</accession>
<keyword evidence="1" id="KW-0472">Membrane</keyword>
<keyword evidence="1" id="KW-0812">Transmembrane</keyword>
<protein>
    <submittedName>
        <fullName evidence="2">Uncharacterized protein</fullName>
    </submittedName>
</protein>
<dbReference type="AlphaFoldDB" id="L1MLC6"/>
<reference evidence="2" key="1">
    <citation type="submission" date="2012-05" db="EMBL/GenBank/DDBJ databases">
        <authorList>
            <person name="Weinstock G."/>
            <person name="Sodergren E."/>
            <person name="Lobos E.A."/>
            <person name="Fulton L."/>
            <person name="Fulton R."/>
            <person name="Courtney L."/>
            <person name="Fronick C."/>
            <person name="O'Laughlin M."/>
            <person name="Godfrey J."/>
            <person name="Wilson R.M."/>
            <person name="Miner T."/>
            <person name="Farmer C."/>
            <person name="Delehaunty K."/>
            <person name="Cordes M."/>
            <person name="Minx P."/>
            <person name="Tomlinson C."/>
            <person name="Chen J."/>
            <person name="Wollam A."/>
            <person name="Pepin K.H."/>
            <person name="Bhonagiri V."/>
            <person name="Zhang X."/>
            <person name="Suruliraj S."/>
            <person name="Warren W."/>
            <person name="Mitreva M."/>
            <person name="Mardis E.R."/>
            <person name="Wilson R.K."/>
        </authorList>
    </citation>
    <scope>NUCLEOTIDE SEQUENCE [LARGE SCALE GENOMIC DNA]</scope>
    <source>
        <strain evidence="2">F0235</strain>
    </source>
</reference>
<keyword evidence="1" id="KW-1133">Transmembrane helix</keyword>
<name>L1MLC6_9CORY</name>
<gene>
    <name evidence="2" type="ORF">HMPREF9997_00363</name>
</gene>
<sequence length="114" mass="12104">MVQLRSPAHGRTLDTPSHVFITQGVLMIRRRVVTGAIALATATVIAANGTANAQEIGTPEKIGTMPSSSELFLQGVHGLSSNDPIERQSAPEKFYFSFLAAIYHGVLMPLGALS</sequence>
<dbReference type="Proteomes" id="UP000010445">
    <property type="component" value="Unassembled WGS sequence"/>
</dbReference>
<proteinExistence type="predicted"/>
<dbReference type="HOGENOM" id="CLU_2116893_0_0_11"/>
<comment type="caution">
    <text evidence="2">The sequence shown here is derived from an EMBL/GenBank/DDBJ whole genome shotgun (WGS) entry which is preliminary data.</text>
</comment>
<evidence type="ECO:0000313" key="3">
    <source>
        <dbReference type="Proteomes" id="UP000010445"/>
    </source>
</evidence>
<organism evidence="2 3">
    <name type="scientific">Corynebacterium durum F0235</name>
    <dbReference type="NCBI Taxonomy" id="1035195"/>
    <lineage>
        <taxon>Bacteria</taxon>
        <taxon>Bacillati</taxon>
        <taxon>Actinomycetota</taxon>
        <taxon>Actinomycetes</taxon>
        <taxon>Mycobacteriales</taxon>
        <taxon>Corynebacteriaceae</taxon>
        <taxon>Corynebacterium</taxon>
    </lineage>
</organism>